<reference evidence="2" key="1">
    <citation type="submission" date="2012-03" db="EMBL/GenBank/DDBJ databases">
        <title>Complete sequence of plasmid 1 of Deinococcus peraridilitoris DSM 19664.</title>
        <authorList>
            <person name="Lucas S."/>
            <person name="Copeland A."/>
            <person name="Lapidus A."/>
            <person name="Glavina del Rio T."/>
            <person name="Dalin E."/>
            <person name="Tice H."/>
            <person name="Bruce D."/>
            <person name="Goodwin L."/>
            <person name="Pitluck S."/>
            <person name="Peters L."/>
            <person name="Mikhailova N."/>
            <person name="Lu M."/>
            <person name="Kyrpides N."/>
            <person name="Mavromatis K."/>
            <person name="Ivanova N."/>
            <person name="Brettin T."/>
            <person name="Detter J.C."/>
            <person name="Han C."/>
            <person name="Larimer F."/>
            <person name="Land M."/>
            <person name="Hauser L."/>
            <person name="Markowitz V."/>
            <person name="Cheng J.-F."/>
            <person name="Hugenholtz P."/>
            <person name="Woyke T."/>
            <person name="Wu D."/>
            <person name="Pukall R."/>
            <person name="Steenblock K."/>
            <person name="Brambilla E."/>
            <person name="Klenk H.-P."/>
            <person name="Eisen J.A."/>
        </authorList>
    </citation>
    <scope>NUCLEOTIDE SEQUENCE [LARGE SCALE GENOMIC DNA]</scope>
    <source>
        <strain evidence="2">DSM 19664 / LMG 22246 / CIP 109416 / KR-200</strain>
        <plasmid evidence="2">Plasmid pDEIPE01</plasmid>
    </source>
</reference>
<dbReference type="HOGENOM" id="CLU_2971922_0_0_0"/>
<protein>
    <recommendedName>
        <fullName evidence="3">Ribbon-helix-helix protein, copG family</fullName>
    </recommendedName>
</protein>
<evidence type="ECO:0008006" key="3">
    <source>
        <dbReference type="Google" id="ProtNLM"/>
    </source>
</evidence>
<dbReference type="EMBL" id="CP003383">
    <property type="protein sequence ID" value="AFZ69417.1"/>
    <property type="molecule type" value="Genomic_DNA"/>
</dbReference>
<evidence type="ECO:0000313" key="1">
    <source>
        <dbReference type="EMBL" id="AFZ69417.1"/>
    </source>
</evidence>
<name>L0A8A8_DEIPD</name>
<keyword evidence="1" id="KW-0614">Plasmid</keyword>
<accession>L0A8A8</accession>
<dbReference type="RefSeq" id="WP_015231319.1">
    <property type="nucleotide sequence ID" value="NC_019789.1"/>
</dbReference>
<proteinExistence type="predicted"/>
<dbReference type="Proteomes" id="UP000010467">
    <property type="component" value="Plasmid pDEIPE01"/>
</dbReference>
<gene>
    <name evidence="1" type="ordered locus">Deipe_4026</name>
</gene>
<sequence length="58" mass="6932">MDESRRILKSRPTSLRLGSDLERRLRTLAELKGTSYQTLLKEFVLERIYEEEKRHGIL</sequence>
<dbReference type="PATRIC" id="fig|937777.3.peg.4043"/>
<evidence type="ECO:0000313" key="2">
    <source>
        <dbReference type="Proteomes" id="UP000010467"/>
    </source>
</evidence>
<dbReference type="KEGG" id="dpd:Deipe_4026"/>
<dbReference type="AlphaFoldDB" id="L0A8A8"/>
<keyword evidence="2" id="KW-1185">Reference proteome</keyword>
<dbReference type="OrthoDB" id="70987at2"/>
<geneLocation type="plasmid" evidence="1 2">
    <name>pDEIPE01</name>
</geneLocation>
<organism evidence="1 2">
    <name type="scientific">Deinococcus peraridilitoris (strain DSM 19664 / LMG 22246 / CIP 109416 / KR-200)</name>
    <dbReference type="NCBI Taxonomy" id="937777"/>
    <lineage>
        <taxon>Bacteria</taxon>
        <taxon>Thermotogati</taxon>
        <taxon>Deinococcota</taxon>
        <taxon>Deinococci</taxon>
        <taxon>Deinococcales</taxon>
        <taxon>Deinococcaceae</taxon>
        <taxon>Deinococcus</taxon>
    </lineage>
</organism>